<reference evidence="4 5" key="1">
    <citation type="journal article" date="2010" name="Stand. Genomic Sci.">
        <title>Complete genome sequence of Haliangium ochraceum type strain (SMP-2).</title>
        <authorList>
            <consortium name="US DOE Joint Genome Institute (JGI-PGF)"/>
            <person name="Ivanova N."/>
            <person name="Daum C."/>
            <person name="Lang E."/>
            <person name="Abt B."/>
            <person name="Kopitz M."/>
            <person name="Saunders E."/>
            <person name="Lapidus A."/>
            <person name="Lucas S."/>
            <person name="Glavina Del Rio T."/>
            <person name="Nolan M."/>
            <person name="Tice H."/>
            <person name="Copeland A."/>
            <person name="Cheng J.F."/>
            <person name="Chen F."/>
            <person name="Bruce D."/>
            <person name="Goodwin L."/>
            <person name="Pitluck S."/>
            <person name="Mavromatis K."/>
            <person name="Pati A."/>
            <person name="Mikhailova N."/>
            <person name="Chen A."/>
            <person name="Palaniappan K."/>
            <person name="Land M."/>
            <person name="Hauser L."/>
            <person name="Chang Y.J."/>
            <person name="Jeffries C.D."/>
            <person name="Detter J.C."/>
            <person name="Brettin T."/>
            <person name="Rohde M."/>
            <person name="Goker M."/>
            <person name="Bristow J."/>
            <person name="Markowitz V."/>
            <person name="Eisen J.A."/>
            <person name="Hugenholtz P."/>
            <person name="Kyrpides N.C."/>
            <person name="Klenk H.P."/>
        </authorList>
    </citation>
    <scope>NUCLEOTIDE SEQUENCE [LARGE SCALE GENOMIC DNA]</scope>
    <source>
        <strain evidence="5">DSM 14365 / CIP 107738 / JCM 11303 / AJ 13395 / SMP-2</strain>
    </source>
</reference>
<dbReference type="CDD" id="cd00610">
    <property type="entry name" value="OAT_like"/>
    <property type="match status" value="1"/>
</dbReference>
<dbReference type="RefSeq" id="WP_012825611.1">
    <property type="nucleotide sequence ID" value="NC_013440.1"/>
</dbReference>
<dbReference type="SUPFAM" id="SSF53383">
    <property type="entry name" value="PLP-dependent transferases"/>
    <property type="match status" value="1"/>
</dbReference>
<dbReference type="PANTHER" id="PTHR43713:SF3">
    <property type="entry name" value="GLUTAMATE-1-SEMIALDEHYDE 2,1-AMINOMUTASE 1, CHLOROPLASTIC-RELATED"/>
    <property type="match status" value="1"/>
</dbReference>
<keyword evidence="2 3" id="KW-0663">Pyridoxal phosphate</keyword>
<dbReference type="GO" id="GO:0008483">
    <property type="term" value="F:transaminase activity"/>
    <property type="evidence" value="ECO:0007669"/>
    <property type="project" value="UniProtKB-KW"/>
</dbReference>
<keyword evidence="4" id="KW-0808">Transferase</keyword>
<proteinExistence type="inferred from homology"/>
<dbReference type="HOGENOM" id="CLU_016922_1_4_7"/>
<gene>
    <name evidence="4" type="ordered locus">Hoch_0343</name>
</gene>
<dbReference type="AlphaFoldDB" id="D0LIV5"/>
<keyword evidence="4" id="KW-0032">Aminotransferase</keyword>
<protein>
    <submittedName>
        <fullName evidence="4">Aminotransferase class-III</fullName>
    </submittedName>
</protein>
<dbReference type="EMBL" id="CP001804">
    <property type="protein sequence ID" value="ACY12984.1"/>
    <property type="molecule type" value="Genomic_DNA"/>
</dbReference>
<dbReference type="Gene3D" id="3.90.1150.10">
    <property type="entry name" value="Aspartate Aminotransferase, domain 1"/>
    <property type="match status" value="1"/>
</dbReference>
<dbReference type="Proteomes" id="UP000001880">
    <property type="component" value="Chromosome"/>
</dbReference>
<dbReference type="PANTHER" id="PTHR43713">
    <property type="entry name" value="GLUTAMATE-1-SEMIALDEHYDE 2,1-AMINOMUTASE"/>
    <property type="match status" value="1"/>
</dbReference>
<dbReference type="GO" id="GO:0030170">
    <property type="term" value="F:pyridoxal phosphate binding"/>
    <property type="evidence" value="ECO:0007669"/>
    <property type="project" value="InterPro"/>
</dbReference>
<comment type="similarity">
    <text evidence="3">Belongs to the class-III pyridoxal-phosphate-dependent aminotransferase family.</text>
</comment>
<comment type="cofactor">
    <cofactor evidence="1">
        <name>pyridoxal 5'-phosphate</name>
        <dbReference type="ChEBI" id="CHEBI:597326"/>
    </cofactor>
</comment>
<name>D0LIV5_HALO1</name>
<evidence type="ECO:0000256" key="3">
    <source>
        <dbReference type="RuleBase" id="RU003560"/>
    </source>
</evidence>
<dbReference type="InterPro" id="IPR005814">
    <property type="entry name" value="Aminotrans_3"/>
</dbReference>
<organism evidence="4 5">
    <name type="scientific">Haliangium ochraceum (strain DSM 14365 / JCM 11303 / SMP-2)</name>
    <dbReference type="NCBI Taxonomy" id="502025"/>
    <lineage>
        <taxon>Bacteria</taxon>
        <taxon>Pseudomonadati</taxon>
        <taxon>Myxococcota</taxon>
        <taxon>Polyangia</taxon>
        <taxon>Haliangiales</taxon>
        <taxon>Kofleriaceae</taxon>
        <taxon>Haliangium</taxon>
    </lineage>
</organism>
<dbReference type="eggNOG" id="COG0001">
    <property type="taxonomic scope" value="Bacteria"/>
</dbReference>
<dbReference type="InterPro" id="IPR015424">
    <property type="entry name" value="PyrdxlP-dep_Trfase"/>
</dbReference>
<dbReference type="OrthoDB" id="9801052at2"/>
<evidence type="ECO:0000256" key="1">
    <source>
        <dbReference type="ARBA" id="ARBA00001933"/>
    </source>
</evidence>
<dbReference type="Gene3D" id="3.40.640.10">
    <property type="entry name" value="Type I PLP-dependent aspartate aminotransferase-like (Major domain)"/>
    <property type="match status" value="1"/>
</dbReference>
<evidence type="ECO:0000313" key="4">
    <source>
        <dbReference type="EMBL" id="ACY12984.1"/>
    </source>
</evidence>
<dbReference type="KEGG" id="hoh:Hoch_0343"/>
<dbReference type="InterPro" id="IPR015422">
    <property type="entry name" value="PyrdxlP-dep_Trfase_small"/>
</dbReference>
<keyword evidence="5" id="KW-1185">Reference proteome</keyword>
<evidence type="ECO:0000256" key="2">
    <source>
        <dbReference type="ARBA" id="ARBA00022898"/>
    </source>
</evidence>
<dbReference type="STRING" id="502025.Hoch_0343"/>
<dbReference type="InterPro" id="IPR015421">
    <property type="entry name" value="PyrdxlP-dep_Trfase_major"/>
</dbReference>
<evidence type="ECO:0000313" key="5">
    <source>
        <dbReference type="Proteomes" id="UP000001880"/>
    </source>
</evidence>
<sequence>MSESIRLDRGFPKIAASEELFGRCEGLVPSYTQTLAKGPQQHVRGVAPKYLRRGSGSHVWDADDNEYIDMTMGVGPLILGYGYEAVDEAVRAQLAEGMTFSLMHPLEVEVAELIRELVPCAEMVRYSKSGADVCSAAVRVARAYTKRSKVLCCGYHGWHDWYISVTDRSSGIPGSTGELTHTFDYNDIDSLAAAIDDQTACVIMEPTVFQAPKDGYLQAVKDLCDKHGALLVFDEMWTGFRMAVGGAQEYFGVTPHLATFSKAVANGMPLALLCGQAKYMQVLHDDVFFYTTFGGEALSLAAAVATVNELRSKDVPKAIAKTGARLREGYNALVAELDMPYTNCIGFDCRTMVTFQPTGEQSPLHMKTLLQQEMLRHSVLWGGFHNMAFTHSDADVEHVLAAYKKALPVLKQAVADGKVEASLAGGSIEPVFRRTSNFNTKPRR</sequence>
<accession>D0LIV5</accession>
<dbReference type="Pfam" id="PF00202">
    <property type="entry name" value="Aminotran_3"/>
    <property type="match status" value="1"/>
</dbReference>